<feature type="domain" description="Serine aminopeptidase S33" evidence="1">
    <location>
        <begin position="5"/>
        <end position="112"/>
    </location>
</feature>
<evidence type="ECO:0000259" key="1">
    <source>
        <dbReference type="Pfam" id="PF12146"/>
    </source>
</evidence>
<evidence type="ECO:0000313" key="3">
    <source>
        <dbReference type="Proteomes" id="UP000092993"/>
    </source>
</evidence>
<dbReference type="OrthoDB" id="9988524at2759"/>
<sequence length="121" mass="13675">MTPKRVQILHGAMGHKDYLFQKRLALRLPIDSFRFDFRGNHETGGPWHLGRFSNDIADLETVVDYLTKELGYVIDLLVGHSRGSVVSSQWLCMSEQAKTVRGFVNVAGRYRMEVGAYASSV</sequence>
<gene>
    <name evidence="2" type="ORF">A0H81_08339</name>
</gene>
<dbReference type="EMBL" id="LUGG01000011">
    <property type="protein sequence ID" value="OBZ71716.1"/>
    <property type="molecule type" value="Genomic_DNA"/>
</dbReference>
<dbReference type="Pfam" id="PF12146">
    <property type="entry name" value="Hydrolase_4"/>
    <property type="match status" value="1"/>
</dbReference>
<organism evidence="2 3">
    <name type="scientific">Grifola frondosa</name>
    <name type="common">Maitake</name>
    <name type="synonym">Polyporus frondosus</name>
    <dbReference type="NCBI Taxonomy" id="5627"/>
    <lineage>
        <taxon>Eukaryota</taxon>
        <taxon>Fungi</taxon>
        <taxon>Dikarya</taxon>
        <taxon>Basidiomycota</taxon>
        <taxon>Agaricomycotina</taxon>
        <taxon>Agaricomycetes</taxon>
        <taxon>Polyporales</taxon>
        <taxon>Grifolaceae</taxon>
        <taxon>Grifola</taxon>
    </lineage>
</organism>
<reference evidence="2 3" key="1">
    <citation type="submission" date="2016-03" db="EMBL/GenBank/DDBJ databases">
        <title>Whole genome sequencing of Grifola frondosa 9006-11.</title>
        <authorList>
            <person name="Min B."/>
            <person name="Park H."/>
            <person name="Kim J.-G."/>
            <person name="Cho H."/>
            <person name="Oh Y.-L."/>
            <person name="Kong W.-S."/>
            <person name="Choi I.-G."/>
        </authorList>
    </citation>
    <scope>NUCLEOTIDE SEQUENCE [LARGE SCALE GENOMIC DNA]</scope>
    <source>
        <strain evidence="2 3">9006-11</strain>
    </source>
</reference>
<dbReference type="OMA" id="HIVILCH"/>
<comment type="caution">
    <text evidence="2">The sequence shown here is derived from an EMBL/GenBank/DDBJ whole genome shotgun (WGS) entry which is preliminary data.</text>
</comment>
<proteinExistence type="predicted"/>
<dbReference type="SUPFAM" id="SSF53474">
    <property type="entry name" value="alpha/beta-Hydrolases"/>
    <property type="match status" value="1"/>
</dbReference>
<dbReference type="InterPro" id="IPR029058">
    <property type="entry name" value="AB_hydrolase_fold"/>
</dbReference>
<name>A0A1C7M5M9_GRIFR</name>
<dbReference type="Gene3D" id="3.40.50.1820">
    <property type="entry name" value="alpha/beta hydrolase"/>
    <property type="match status" value="1"/>
</dbReference>
<keyword evidence="3" id="KW-1185">Reference proteome</keyword>
<dbReference type="STRING" id="5627.A0A1C7M5M9"/>
<dbReference type="Proteomes" id="UP000092993">
    <property type="component" value="Unassembled WGS sequence"/>
</dbReference>
<dbReference type="InterPro" id="IPR022742">
    <property type="entry name" value="Hydrolase_4"/>
</dbReference>
<dbReference type="AlphaFoldDB" id="A0A1C7M5M9"/>
<evidence type="ECO:0000313" key="2">
    <source>
        <dbReference type="EMBL" id="OBZ71716.1"/>
    </source>
</evidence>
<protein>
    <recommendedName>
        <fullName evidence="1">Serine aminopeptidase S33 domain-containing protein</fullName>
    </recommendedName>
</protein>
<accession>A0A1C7M5M9</accession>